<dbReference type="InterPro" id="IPR026021">
    <property type="entry name" value="YdjA-like"/>
</dbReference>
<dbReference type="InterPro" id="IPR029479">
    <property type="entry name" value="Nitroreductase"/>
</dbReference>
<proteinExistence type="inferred from homology"/>
<keyword evidence="5 7" id="KW-0560">Oxidoreductase</keyword>
<organism evidence="11 12">
    <name type="scientific">Protaetiibacter intestinalis</name>
    <dbReference type="NCBI Taxonomy" id="2419774"/>
    <lineage>
        <taxon>Bacteria</taxon>
        <taxon>Bacillati</taxon>
        <taxon>Actinomycetota</taxon>
        <taxon>Actinomycetes</taxon>
        <taxon>Micrococcales</taxon>
        <taxon>Microbacteriaceae</taxon>
        <taxon>Protaetiibacter</taxon>
    </lineage>
</organism>
<evidence type="ECO:0000256" key="7">
    <source>
        <dbReference type="PIRNR" id="PIRNR000232"/>
    </source>
</evidence>
<keyword evidence="3 7" id="KW-0288">FMN</keyword>
<dbReference type="OrthoDB" id="3268470at2"/>
<dbReference type="Proteomes" id="UP000278886">
    <property type="component" value="Chromosome"/>
</dbReference>
<dbReference type="EMBL" id="CP032630">
    <property type="protein sequence ID" value="AYF99422.1"/>
    <property type="molecule type" value="Genomic_DNA"/>
</dbReference>
<comment type="similarity">
    <text evidence="1 7">Belongs to the nitroreductase family.</text>
</comment>
<dbReference type="PIRSF" id="PIRSF000232">
    <property type="entry name" value="YdjA"/>
    <property type="match status" value="1"/>
</dbReference>
<keyword evidence="12" id="KW-1185">Reference proteome</keyword>
<dbReference type="GO" id="GO:0016491">
    <property type="term" value="F:oxidoreductase activity"/>
    <property type="evidence" value="ECO:0007669"/>
    <property type="project" value="UniProtKB-UniRule"/>
</dbReference>
<dbReference type="InterPro" id="IPR052530">
    <property type="entry name" value="NAD(P)H_nitroreductase"/>
</dbReference>
<dbReference type="Gene3D" id="3.40.109.10">
    <property type="entry name" value="NADH Oxidase"/>
    <property type="match status" value="1"/>
</dbReference>
<protein>
    <recommendedName>
        <fullName evidence="7">Putative NAD(P)H nitroreductase</fullName>
        <ecNumber evidence="7">1.-.-.-</ecNumber>
    </recommendedName>
</protein>
<keyword evidence="4 7" id="KW-0521">NADP</keyword>
<dbReference type="PANTHER" id="PTHR43821:SF1">
    <property type="entry name" value="NAD(P)H NITROREDUCTASE YDJA-RELATED"/>
    <property type="match status" value="1"/>
</dbReference>
<dbReference type="KEGG" id="lyd:D7I47_03520"/>
<feature type="domain" description="Nitroreductase" evidence="10">
    <location>
        <begin position="3"/>
        <end position="150"/>
    </location>
</feature>
<feature type="compositionally biased region" description="Basic residues" evidence="9">
    <location>
        <begin position="157"/>
        <end position="172"/>
    </location>
</feature>
<evidence type="ECO:0000313" key="12">
    <source>
        <dbReference type="Proteomes" id="UP000278886"/>
    </source>
</evidence>
<feature type="region of interest" description="Disordered" evidence="9">
    <location>
        <begin position="153"/>
        <end position="172"/>
    </location>
</feature>
<feature type="binding site" evidence="8">
    <location>
        <position position="33"/>
    </location>
    <ligand>
        <name>FMN</name>
        <dbReference type="ChEBI" id="CHEBI:58210"/>
        <note>ligand shared between dimeric partners</note>
    </ligand>
</feature>
<sequence>MLRRRSHSSVGDKAPGDKELRKLLEAAGTVADHAALHPWRVIAIRGEARERVGRAIAEATGQDASSGIAKKPLRAPLLLAVVVSPRPSMKVPDWEQEATASGVAHALSLLLDEAGWGVMWRTGLYTRSGAVHRAHELAPHEHLLGWLYVGSKPEKKSGRRKPITAKKHLSSL</sequence>
<evidence type="ECO:0000256" key="2">
    <source>
        <dbReference type="ARBA" id="ARBA00022630"/>
    </source>
</evidence>
<evidence type="ECO:0000259" key="10">
    <source>
        <dbReference type="Pfam" id="PF00881"/>
    </source>
</evidence>
<evidence type="ECO:0000256" key="9">
    <source>
        <dbReference type="SAM" id="MobiDB-lite"/>
    </source>
</evidence>
<evidence type="ECO:0000256" key="4">
    <source>
        <dbReference type="ARBA" id="ARBA00022857"/>
    </source>
</evidence>
<comment type="cofactor">
    <cofactor evidence="8">
        <name>FMN</name>
        <dbReference type="ChEBI" id="CHEBI:58210"/>
    </cofactor>
    <text evidence="8">Binds 1 FMN per subunit.</text>
</comment>
<accession>A0A387B6Z8</accession>
<keyword evidence="6 7" id="KW-0520">NAD</keyword>
<dbReference type="PANTHER" id="PTHR43821">
    <property type="entry name" value="NAD(P)H NITROREDUCTASE YDJA-RELATED"/>
    <property type="match status" value="1"/>
</dbReference>
<evidence type="ECO:0000256" key="3">
    <source>
        <dbReference type="ARBA" id="ARBA00022643"/>
    </source>
</evidence>
<evidence type="ECO:0000256" key="6">
    <source>
        <dbReference type="ARBA" id="ARBA00023027"/>
    </source>
</evidence>
<reference evidence="12" key="1">
    <citation type="submission" date="2018-09" db="EMBL/GenBank/DDBJ databases">
        <title>Genome sequencing of strain 2DFWR-13.</title>
        <authorList>
            <person name="Heo J."/>
            <person name="Kim S.-J."/>
            <person name="Kwon S.-W."/>
        </authorList>
    </citation>
    <scope>NUCLEOTIDE SEQUENCE [LARGE SCALE GENOMIC DNA]</scope>
    <source>
        <strain evidence="12">2DFWR-13</strain>
    </source>
</reference>
<evidence type="ECO:0000256" key="5">
    <source>
        <dbReference type="ARBA" id="ARBA00023002"/>
    </source>
</evidence>
<evidence type="ECO:0000256" key="1">
    <source>
        <dbReference type="ARBA" id="ARBA00007118"/>
    </source>
</evidence>
<keyword evidence="2 7" id="KW-0285">Flavoprotein</keyword>
<feature type="binding site" description="in other chain" evidence="8">
    <location>
        <begin position="120"/>
        <end position="122"/>
    </location>
    <ligand>
        <name>FMN</name>
        <dbReference type="ChEBI" id="CHEBI:58210"/>
        <note>ligand shared between dimeric partners</note>
    </ligand>
</feature>
<dbReference type="SUPFAM" id="SSF55469">
    <property type="entry name" value="FMN-dependent nitroreductase-like"/>
    <property type="match status" value="1"/>
</dbReference>
<evidence type="ECO:0000313" key="11">
    <source>
        <dbReference type="EMBL" id="AYF99422.1"/>
    </source>
</evidence>
<dbReference type="Pfam" id="PF00881">
    <property type="entry name" value="Nitroreductase"/>
    <property type="match status" value="1"/>
</dbReference>
<feature type="binding site" description="in other chain" evidence="8">
    <location>
        <begin position="4"/>
        <end position="6"/>
    </location>
    <ligand>
        <name>FMN</name>
        <dbReference type="ChEBI" id="CHEBI:58210"/>
        <note>ligand shared between dimeric partners</note>
    </ligand>
</feature>
<dbReference type="AlphaFoldDB" id="A0A387B6Z8"/>
<gene>
    <name evidence="11" type="ORF">D7I47_03520</name>
</gene>
<dbReference type="EC" id="1.-.-.-" evidence="7"/>
<dbReference type="InterPro" id="IPR000415">
    <property type="entry name" value="Nitroreductase-like"/>
</dbReference>
<evidence type="ECO:0000256" key="8">
    <source>
        <dbReference type="PIRSR" id="PIRSR000232-1"/>
    </source>
</evidence>
<name>A0A387B6Z8_9MICO</name>